<accession>A0A6J5LJ32</accession>
<gene>
    <name evidence="2" type="ORF">UFOVP257_294</name>
</gene>
<dbReference type="Gene3D" id="3.60.21.10">
    <property type="match status" value="1"/>
</dbReference>
<name>A0A6J5LJ32_9CAUD</name>
<dbReference type="Pfam" id="PF00149">
    <property type="entry name" value="Metallophos"/>
    <property type="match status" value="1"/>
</dbReference>
<proteinExistence type="predicted"/>
<protein>
    <submittedName>
        <fullName evidence="2">Calcineurin-like phosphoesterase domain, ApaH type</fullName>
    </submittedName>
</protein>
<reference evidence="2" key="1">
    <citation type="submission" date="2020-04" db="EMBL/GenBank/DDBJ databases">
        <authorList>
            <person name="Chiriac C."/>
            <person name="Salcher M."/>
            <person name="Ghai R."/>
            <person name="Kavagutti S V."/>
        </authorList>
    </citation>
    <scope>NUCLEOTIDE SEQUENCE</scope>
</reference>
<dbReference type="PANTHER" id="PTHR37844:SF2">
    <property type="entry name" value="SER_THR PROTEIN PHOSPHATASE SUPERFAMILY (AFU_ORTHOLOGUE AFUA_1G14840)"/>
    <property type="match status" value="1"/>
</dbReference>
<dbReference type="PANTHER" id="PTHR37844">
    <property type="entry name" value="SER/THR PROTEIN PHOSPHATASE SUPERFAMILY (AFU_ORTHOLOGUE AFUA_1G14840)"/>
    <property type="match status" value="1"/>
</dbReference>
<dbReference type="EMBL" id="LR796274">
    <property type="protein sequence ID" value="CAB4133572.1"/>
    <property type="molecule type" value="Genomic_DNA"/>
</dbReference>
<feature type="domain" description="Calcineurin-like phosphoesterase" evidence="1">
    <location>
        <begin position="1"/>
        <end position="263"/>
    </location>
</feature>
<evidence type="ECO:0000313" key="2">
    <source>
        <dbReference type="EMBL" id="CAB4133572.1"/>
    </source>
</evidence>
<dbReference type="InterPro" id="IPR029052">
    <property type="entry name" value="Metallo-depent_PP-like"/>
</dbReference>
<dbReference type="InterPro" id="IPR004843">
    <property type="entry name" value="Calcineurin-like_PHP"/>
</dbReference>
<evidence type="ECO:0000259" key="1">
    <source>
        <dbReference type="Pfam" id="PF00149"/>
    </source>
</evidence>
<dbReference type="GO" id="GO:0016787">
    <property type="term" value="F:hydrolase activity"/>
    <property type="evidence" value="ECO:0007669"/>
    <property type="project" value="InterPro"/>
</dbReference>
<organism evidence="2">
    <name type="scientific">uncultured Caudovirales phage</name>
    <dbReference type="NCBI Taxonomy" id="2100421"/>
    <lineage>
        <taxon>Viruses</taxon>
        <taxon>Duplodnaviria</taxon>
        <taxon>Heunggongvirae</taxon>
        <taxon>Uroviricota</taxon>
        <taxon>Caudoviricetes</taxon>
        <taxon>Peduoviridae</taxon>
        <taxon>Maltschvirus</taxon>
        <taxon>Maltschvirus maltsch</taxon>
    </lineage>
</organism>
<dbReference type="SUPFAM" id="SSF56300">
    <property type="entry name" value="Metallo-dependent phosphatases"/>
    <property type="match status" value="1"/>
</dbReference>
<sequence>MKIAICSDTHLEFGDLDLTNDENADVLILSGDILVAEDFKNFNEIDHIIMSATPSMLERGKRYYEFLKKCSERFTQVILIMGNHEHYHGDFAKTANTIRGVVGDLHNIHFLDKEWVIINGVLFFGGTLWTNMNNEDGKTLRTIAYTMNDYRGVLNSNKTVSFRVPNLTEDTPDAFSFKERPASFTPEDSVEDHKDFLKKLDEVLTLHPEMRTVVVGHHAPSKASTHPRYKKEFIMNGAYSTNLDDFILDRRQIKLWTHGHTHEDFDYMIGTCRVVCNPRGYIGYEDRADSFKLKYVEV</sequence>